<gene>
    <name evidence="12" type="ORF">EJB05_06439</name>
</gene>
<keyword evidence="13" id="KW-1185">Reference proteome</keyword>
<protein>
    <recommendedName>
        <fullName evidence="14">Cytochrome P450</fullName>
    </recommendedName>
</protein>
<dbReference type="PANTHER" id="PTHR24282">
    <property type="entry name" value="CYTOCHROME P450 FAMILY MEMBER"/>
    <property type="match status" value="1"/>
</dbReference>
<dbReference type="OrthoDB" id="693395at2759"/>
<sequence>MAGGNVCAALLLGTLLALLIAIVLWRLVWRPRSIARSFARQGIRGPPYSFLTGSMLEVKQLAAAARIGLPPLDVSSHDIMPLVLPVFHRWAADYGRTFLYWIGPTPAILSTDLQLIKQVLMDRTGLFQKDFMVPAMKCLIGKGLILVNGEDWKRHQKVVRPAFNHEKLKSMSVVTEEVTEQMLKLWREQILQSSAMQAAEIDANDAMCKLSNEIISRVAFGTGHREANEVTYLLGELQKHTTAAMLDLPILWHLPTRRNRQLRMVLHETLRLYPPIMYIQRTTATASNDGEQIS</sequence>
<keyword evidence="3" id="KW-0349">Heme</keyword>
<dbReference type="InterPro" id="IPR036396">
    <property type="entry name" value="Cyt_P450_sf"/>
</dbReference>
<evidence type="ECO:0000256" key="2">
    <source>
        <dbReference type="ARBA" id="ARBA00010617"/>
    </source>
</evidence>
<evidence type="ECO:0000256" key="9">
    <source>
        <dbReference type="ARBA" id="ARBA00023033"/>
    </source>
</evidence>
<keyword evidence="6 11" id="KW-1133">Transmembrane helix</keyword>
<dbReference type="InterPro" id="IPR001128">
    <property type="entry name" value="Cyt_P450"/>
</dbReference>
<comment type="subcellular location">
    <subcellularLocation>
        <location evidence="1">Membrane</location>
    </subcellularLocation>
</comment>
<dbReference type="Proteomes" id="UP000324897">
    <property type="component" value="Chromosome 5"/>
</dbReference>
<dbReference type="GO" id="GO:0005506">
    <property type="term" value="F:iron ion binding"/>
    <property type="evidence" value="ECO:0007669"/>
    <property type="project" value="InterPro"/>
</dbReference>
<dbReference type="AlphaFoldDB" id="A0A5J9WG85"/>
<proteinExistence type="inferred from homology"/>
<dbReference type="Gramene" id="TVU46867">
    <property type="protein sequence ID" value="TVU46867"/>
    <property type="gene ID" value="EJB05_06439"/>
</dbReference>
<evidence type="ECO:0000256" key="8">
    <source>
        <dbReference type="ARBA" id="ARBA00023004"/>
    </source>
</evidence>
<dbReference type="GO" id="GO:0004497">
    <property type="term" value="F:monooxygenase activity"/>
    <property type="evidence" value="ECO:0007669"/>
    <property type="project" value="UniProtKB-KW"/>
</dbReference>
<dbReference type="GO" id="GO:0016020">
    <property type="term" value="C:membrane"/>
    <property type="evidence" value="ECO:0007669"/>
    <property type="project" value="UniProtKB-SubCell"/>
</dbReference>
<keyword evidence="5" id="KW-0479">Metal-binding</keyword>
<dbReference type="EMBL" id="RWGY01000004">
    <property type="protein sequence ID" value="TVU46867.1"/>
    <property type="molecule type" value="Genomic_DNA"/>
</dbReference>
<evidence type="ECO:0000256" key="3">
    <source>
        <dbReference type="ARBA" id="ARBA00022617"/>
    </source>
</evidence>
<dbReference type="Pfam" id="PF00067">
    <property type="entry name" value="p450"/>
    <property type="match status" value="1"/>
</dbReference>
<evidence type="ECO:0000313" key="12">
    <source>
        <dbReference type="EMBL" id="TVU46867.1"/>
    </source>
</evidence>
<evidence type="ECO:0000256" key="11">
    <source>
        <dbReference type="SAM" id="Phobius"/>
    </source>
</evidence>
<accession>A0A5J9WG85</accession>
<keyword evidence="10 11" id="KW-0472">Membrane</keyword>
<dbReference type="GO" id="GO:0020037">
    <property type="term" value="F:heme binding"/>
    <property type="evidence" value="ECO:0007669"/>
    <property type="project" value="InterPro"/>
</dbReference>
<evidence type="ECO:0008006" key="14">
    <source>
        <dbReference type="Google" id="ProtNLM"/>
    </source>
</evidence>
<dbReference type="GO" id="GO:0016705">
    <property type="term" value="F:oxidoreductase activity, acting on paired donors, with incorporation or reduction of molecular oxygen"/>
    <property type="evidence" value="ECO:0007669"/>
    <property type="project" value="InterPro"/>
</dbReference>
<evidence type="ECO:0000256" key="6">
    <source>
        <dbReference type="ARBA" id="ARBA00022989"/>
    </source>
</evidence>
<comment type="caution">
    <text evidence="12">The sequence shown here is derived from an EMBL/GenBank/DDBJ whole genome shotgun (WGS) entry which is preliminary data.</text>
</comment>
<keyword evidence="9" id="KW-0503">Monooxygenase</keyword>
<keyword evidence="7" id="KW-0560">Oxidoreductase</keyword>
<evidence type="ECO:0000256" key="4">
    <source>
        <dbReference type="ARBA" id="ARBA00022692"/>
    </source>
</evidence>
<keyword evidence="8" id="KW-0408">Iron</keyword>
<dbReference type="GO" id="GO:0006629">
    <property type="term" value="P:lipid metabolic process"/>
    <property type="evidence" value="ECO:0007669"/>
    <property type="project" value="UniProtKB-ARBA"/>
</dbReference>
<dbReference type="PANTHER" id="PTHR24282:SF115">
    <property type="entry name" value="CYTOCHROME P450 709B2"/>
    <property type="match status" value="1"/>
</dbReference>
<dbReference type="Gene3D" id="1.10.630.10">
    <property type="entry name" value="Cytochrome P450"/>
    <property type="match status" value="1"/>
</dbReference>
<name>A0A5J9WG85_9POAL</name>
<comment type="similarity">
    <text evidence="2">Belongs to the cytochrome P450 family.</text>
</comment>
<evidence type="ECO:0000256" key="10">
    <source>
        <dbReference type="ARBA" id="ARBA00023136"/>
    </source>
</evidence>
<evidence type="ECO:0000313" key="13">
    <source>
        <dbReference type="Proteomes" id="UP000324897"/>
    </source>
</evidence>
<dbReference type="InterPro" id="IPR050665">
    <property type="entry name" value="Cytochrome_P450_Monooxygen"/>
</dbReference>
<evidence type="ECO:0000256" key="7">
    <source>
        <dbReference type="ARBA" id="ARBA00023002"/>
    </source>
</evidence>
<evidence type="ECO:0000256" key="5">
    <source>
        <dbReference type="ARBA" id="ARBA00022723"/>
    </source>
</evidence>
<reference evidence="12 13" key="1">
    <citation type="journal article" date="2019" name="Sci. Rep.">
        <title>A high-quality genome of Eragrostis curvula grass provides insights into Poaceae evolution and supports new strategies to enhance forage quality.</title>
        <authorList>
            <person name="Carballo J."/>
            <person name="Santos B.A.C.M."/>
            <person name="Zappacosta D."/>
            <person name="Garbus I."/>
            <person name="Selva J.P."/>
            <person name="Gallo C.A."/>
            <person name="Diaz A."/>
            <person name="Albertini E."/>
            <person name="Caccamo M."/>
            <person name="Echenique V."/>
        </authorList>
    </citation>
    <scope>NUCLEOTIDE SEQUENCE [LARGE SCALE GENOMIC DNA]</scope>
    <source>
        <strain evidence="13">cv. Victoria</strain>
        <tissue evidence="12">Leaf</tissue>
    </source>
</reference>
<feature type="non-terminal residue" evidence="12">
    <location>
        <position position="1"/>
    </location>
</feature>
<organism evidence="12 13">
    <name type="scientific">Eragrostis curvula</name>
    <name type="common">weeping love grass</name>
    <dbReference type="NCBI Taxonomy" id="38414"/>
    <lineage>
        <taxon>Eukaryota</taxon>
        <taxon>Viridiplantae</taxon>
        <taxon>Streptophyta</taxon>
        <taxon>Embryophyta</taxon>
        <taxon>Tracheophyta</taxon>
        <taxon>Spermatophyta</taxon>
        <taxon>Magnoliopsida</taxon>
        <taxon>Liliopsida</taxon>
        <taxon>Poales</taxon>
        <taxon>Poaceae</taxon>
        <taxon>PACMAD clade</taxon>
        <taxon>Chloridoideae</taxon>
        <taxon>Eragrostideae</taxon>
        <taxon>Eragrostidinae</taxon>
        <taxon>Eragrostis</taxon>
    </lineage>
</organism>
<dbReference type="SUPFAM" id="SSF48264">
    <property type="entry name" value="Cytochrome P450"/>
    <property type="match status" value="1"/>
</dbReference>
<keyword evidence="4 11" id="KW-0812">Transmembrane</keyword>
<evidence type="ECO:0000256" key="1">
    <source>
        <dbReference type="ARBA" id="ARBA00004370"/>
    </source>
</evidence>
<feature type="transmembrane region" description="Helical" evidence="11">
    <location>
        <begin position="6"/>
        <end position="28"/>
    </location>
</feature>